<protein>
    <submittedName>
        <fullName evidence="1">Histidine phosphatase family protein</fullName>
        <ecNumber evidence="1">3.1.3.-</ecNumber>
    </submittedName>
</protein>
<evidence type="ECO:0000313" key="2">
    <source>
        <dbReference type="Proteomes" id="UP001230156"/>
    </source>
</evidence>
<dbReference type="PANTHER" id="PTHR48100">
    <property type="entry name" value="BROAD-SPECIFICITY PHOSPHATASE YOR283W-RELATED"/>
    <property type="match status" value="1"/>
</dbReference>
<dbReference type="EMBL" id="JAUYVI010000004">
    <property type="protein sequence ID" value="MDQ7248690.1"/>
    <property type="molecule type" value="Genomic_DNA"/>
</dbReference>
<dbReference type="RefSeq" id="WP_379956174.1">
    <property type="nucleotide sequence ID" value="NZ_JAUYVI010000004.1"/>
</dbReference>
<dbReference type="InterPro" id="IPR050275">
    <property type="entry name" value="PGM_Phosphatase"/>
</dbReference>
<dbReference type="Pfam" id="PF00300">
    <property type="entry name" value="His_Phos_1"/>
    <property type="match status" value="1"/>
</dbReference>
<dbReference type="Gene3D" id="3.40.50.1240">
    <property type="entry name" value="Phosphoglycerate mutase-like"/>
    <property type="match status" value="1"/>
</dbReference>
<dbReference type="InterPro" id="IPR013078">
    <property type="entry name" value="His_Pase_superF_clade-1"/>
</dbReference>
<keyword evidence="1" id="KW-0378">Hydrolase</keyword>
<dbReference type="Proteomes" id="UP001230156">
    <property type="component" value="Unassembled WGS sequence"/>
</dbReference>
<dbReference type="EC" id="3.1.3.-" evidence="1"/>
<accession>A0ABU0YLV8</accession>
<dbReference type="CDD" id="cd07067">
    <property type="entry name" value="HP_PGM_like"/>
    <property type="match status" value="1"/>
</dbReference>
<evidence type="ECO:0000313" key="1">
    <source>
        <dbReference type="EMBL" id="MDQ7248690.1"/>
    </source>
</evidence>
<dbReference type="InterPro" id="IPR029033">
    <property type="entry name" value="His_PPase_superfam"/>
</dbReference>
<keyword evidence="2" id="KW-1185">Reference proteome</keyword>
<gene>
    <name evidence="1" type="ORF">Q8A70_13475</name>
</gene>
<name>A0ABU0YLV8_9PROT</name>
<proteinExistence type="predicted"/>
<reference evidence="2" key="1">
    <citation type="submission" date="2023-08" db="EMBL/GenBank/DDBJ databases">
        <title>Rhodospirillaceae gen. nov., a novel taxon isolated from the Yangtze River Yuezi River estuary sludge.</title>
        <authorList>
            <person name="Ruan L."/>
        </authorList>
    </citation>
    <scope>NUCLEOTIDE SEQUENCE [LARGE SCALE GENOMIC DNA]</scope>
    <source>
        <strain evidence="2">R-7</strain>
    </source>
</reference>
<dbReference type="SUPFAM" id="SSF53254">
    <property type="entry name" value="Phosphoglycerate mutase-like"/>
    <property type="match status" value="1"/>
</dbReference>
<sequence length="191" mass="20682">MTIAANLHRTRFFFLHHGETEWDRDGKLAGRINAPLNGRGLAQARRAGEMLRSAGIRTICSSPQDRAMMTAEIVAAHIHAPIVAIDGLKDCCFGDHDGAAAGDWFTAWRLGVTPDGAESLQRFRQRGIAAMNAALAHHGPVLVVAHPGIYAAFLEAAGMAETGDWLTEHAAAPIFHQPRHATRWHTETLAA</sequence>
<comment type="caution">
    <text evidence="1">The sequence shown here is derived from an EMBL/GenBank/DDBJ whole genome shotgun (WGS) entry which is preliminary data.</text>
</comment>
<dbReference type="GO" id="GO:0016787">
    <property type="term" value="F:hydrolase activity"/>
    <property type="evidence" value="ECO:0007669"/>
    <property type="project" value="UniProtKB-KW"/>
</dbReference>
<organism evidence="1 2">
    <name type="scientific">Dongia sedimenti</name>
    <dbReference type="NCBI Taxonomy" id="3064282"/>
    <lineage>
        <taxon>Bacteria</taxon>
        <taxon>Pseudomonadati</taxon>
        <taxon>Pseudomonadota</taxon>
        <taxon>Alphaproteobacteria</taxon>
        <taxon>Rhodospirillales</taxon>
        <taxon>Dongiaceae</taxon>
        <taxon>Dongia</taxon>
    </lineage>
</organism>
<dbReference type="SMART" id="SM00855">
    <property type="entry name" value="PGAM"/>
    <property type="match status" value="1"/>
</dbReference>